<dbReference type="GO" id="GO:0003941">
    <property type="term" value="F:L-serine ammonia-lyase activity"/>
    <property type="evidence" value="ECO:0007669"/>
    <property type="project" value="TreeGrafter"/>
</dbReference>
<dbReference type="GO" id="GO:0009097">
    <property type="term" value="P:isoleucine biosynthetic process"/>
    <property type="evidence" value="ECO:0007669"/>
    <property type="project" value="TreeGrafter"/>
</dbReference>
<feature type="domain" description="Tryptophan synthase beta chain-like PALP" evidence="4">
    <location>
        <begin position="23"/>
        <end position="305"/>
    </location>
</feature>
<dbReference type="GO" id="GO:0004794">
    <property type="term" value="F:threonine deaminase activity"/>
    <property type="evidence" value="ECO:0007669"/>
    <property type="project" value="TreeGrafter"/>
</dbReference>
<dbReference type="EMBL" id="JAOVZO020000019">
    <property type="protein sequence ID" value="MDC8014781.1"/>
    <property type="molecule type" value="Genomic_DNA"/>
</dbReference>
<dbReference type="Proteomes" id="UP001139971">
    <property type="component" value="Unassembled WGS sequence"/>
</dbReference>
<evidence type="ECO:0000256" key="2">
    <source>
        <dbReference type="ARBA" id="ARBA00022898"/>
    </source>
</evidence>
<sequence>MNGNNLPDRTAIEAAAARVGDRVRTTPVLRLGLRPFNLAGELVLKLECLQHTGSFKPRGAFNRVLSAGRVPDAGLIAASGGNHGAAVAYVALELGLPAEIFVPSIVVPSKLDRIRQYGADVRIGGDRYADALAASERRARDTGALAVHAYDDADVIAGQGGVAREFEAQAGTLDTVLVAVGGGGLVAGIAAWYAGRTRVVAVEPRTSRALDAALAAGEPVDVDVAGIAADSLGARRAGERAFAIARDTGVTSVLVDDENIRVAQRMLWKHTRVFAEPGGATALAAILSRAYTPQPGERVGVVVCGANGDPTVLA</sequence>
<keyword evidence="2" id="KW-0663">Pyridoxal phosphate</keyword>
<accession>A0A9X3YLT3</accession>
<comment type="caution">
    <text evidence="5">The sequence shown here is derived from an EMBL/GenBank/DDBJ whole genome shotgun (WGS) entry which is preliminary data.</text>
</comment>
<evidence type="ECO:0000256" key="1">
    <source>
        <dbReference type="ARBA" id="ARBA00001933"/>
    </source>
</evidence>
<evidence type="ECO:0000256" key="3">
    <source>
        <dbReference type="ARBA" id="ARBA00023239"/>
    </source>
</evidence>
<dbReference type="Pfam" id="PF00291">
    <property type="entry name" value="PALP"/>
    <property type="match status" value="1"/>
</dbReference>
<keyword evidence="6" id="KW-1185">Reference proteome</keyword>
<organism evidence="5 6">
    <name type="scientific">Tahibacter soli</name>
    <dbReference type="NCBI Taxonomy" id="2983605"/>
    <lineage>
        <taxon>Bacteria</taxon>
        <taxon>Pseudomonadati</taxon>
        <taxon>Pseudomonadota</taxon>
        <taxon>Gammaproteobacteria</taxon>
        <taxon>Lysobacterales</taxon>
        <taxon>Rhodanobacteraceae</taxon>
        <taxon>Tahibacter</taxon>
    </lineage>
</organism>
<dbReference type="GO" id="GO:0006567">
    <property type="term" value="P:L-threonine catabolic process"/>
    <property type="evidence" value="ECO:0007669"/>
    <property type="project" value="TreeGrafter"/>
</dbReference>
<evidence type="ECO:0000313" key="5">
    <source>
        <dbReference type="EMBL" id="MDC8014781.1"/>
    </source>
</evidence>
<name>A0A9X3YLT3_9GAMM</name>
<dbReference type="AlphaFoldDB" id="A0A9X3YLT3"/>
<evidence type="ECO:0000313" key="6">
    <source>
        <dbReference type="Proteomes" id="UP001139971"/>
    </source>
</evidence>
<dbReference type="SUPFAM" id="SSF53686">
    <property type="entry name" value="Tryptophan synthase beta subunit-like PLP-dependent enzymes"/>
    <property type="match status" value="1"/>
</dbReference>
<dbReference type="RefSeq" id="WP_263540978.1">
    <property type="nucleotide sequence ID" value="NZ_JAOVZO020000019.1"/>
</dbReference>
<gene>
    <name evidence="5" type="ORF">OD750_019730</name>
</gene>
<dbReference type="NCBIfam" id="NF006094">
    <property type="entry name" value="PRK08246.1"/>
    <property type="match status" value="1"/>
</dbReference>
<dbReference type="InterPro" id="IPR050147">
    <property type="entry name" value="Ser/Thr_Dehydratase"/>
</dbReference>
<evidence type="ECO:0000259" key="4">
    <source>
        <dbReference type="Pfam" id="PF00291"/>
    </source>
</evidence>
<dbReference type="PANTHER" id="PTHR48078">
    <property type="entry name" value="THREONINE DEHYDRATASE, MITOCHONDRIAL-RELATED"/>
    <property type="match status" value="1"/>
</dbReference>
<protein>
    <submittedName>
        <fullName evidence="5">Threonine/serine dehydratase</fullName>
    </submittedName>
</protein>
<proteinExistence type="predicted"/>
<dbReference type="InterPro" id="IPR036052">
    <property type="entry name" value="TrpB-like_PALP_sf"/>
</dbReference>
<dbReference type="PANTHER" id="PTHR48078:SF6">
    <property type="entry name" value="L-THREONINE DEHYDRATASE CATABOLIC TDCB"/>
    <property type="match status" value="1"/>
</dbReference>
<comment type="cofactor">
    <cofactor evidence="1">
        <name>pyridoxal 5'-phosphate</name>
        <dbReference type="ChEBI" id="CHEBI:597326"/>
    </cofactor>
</comment>
<dbReference type="Gene3D" id="3.40.50.1100">
    <property type="match status" value="2"/>
</dbReference>
<dbReference type="GO" id="GO:0006565">
    <property type="term" value="P:L-serine catabolic process"/>
    <property type="evidence" value="ECO:0007669"/>
    <property type="project" value="TreeGrafter"/>
</dbReference>
<reference evidence="5" key="1">
    <citation type="submission" date="2023-02" db="EMBL/GenBank/DDBJ databases">
        <title>Tahibacter soli sp. nov. isolated from soil.</title>
        <authorList>
            <person name="Baek J.H."/>
            <person name="Lee J.K."/>
            <person name="Choi D.G."/>
            <person name="Jeon C.O."/>
        </authorList>
    </citation>
    <scope>NUCLEOTIDE SEQUENCE</scope>
    <source>
        <strain evidence="5">BL</strain>
    </source>
</reference>
<keyword evidence="3" id="KW-0456">Lyase</keyword>
<dbReference type="InterPro" id="IPR001926">
    <property type="entry name" value="TrpB-like_PALP"/>
</dbReference>